<proteinExistence type="predicted"/>
<name>A0AAU9Q542_9VIBR</name>
<dbReference type="RefSeq" id="WP_409930831.1">
    <property type="nucleotide sequence ID" value="NZ_CAKMTQ010000012.1"/>
</dbReference>
<dbReference type="Proteomes" id="UP001295420">
    <property type="component" value="Unassembled WGS sequence"/>
</dbReference>
<evidence type="ECO:0000313" key="2">
    <source>
        <dbReference type="Proteomes" id="UP001295420"/>
    </source>
</evidence>
<dbReference type="EMBL" id="CAKMTQ010000012">
    <property type="protein sequence ID" value="CAH1526363.1"/>
    <property type="molecule type" value="Genomic_DNA"/>
</dbReference>
<reference evidence="1" key="1">
    <citation type="submission" date="2022-01" db="EMBL/GenBank/DDBJ databases">
        <authorList>
            <person name="Lagorce A."/>
        </authorList>
    </citation>
    <scope>NUCLEOTIDE SEQUENCE</scope>
    <source>
        <strain evidence="1">Th15_F1_D04</strain>
    </source>
</reference>
<dbReference type="AlphaFoldDB" id="A0AAU9Q542"/>
<comment type="caution">
    <text evidence="1">The sequence shown here is derived from an EMBL/GenBank/DDBJ whole genome shotgun (WGS) entry which is preliminary data.</text>
</comment>
<accession>A0AAU9Q542</accession>
<sequence length="125" mass="15021">MKLPNMTEWRELYPQTDFAFILTKTKQTFLKNPKNRKYFHNNLNMFELNDAARKRYTLELVQERKLYEETNFIRVMVAFGASEDKCRQVYKAVLARHGLERIEFVEPELPSFSKKNSGDYSDVKW</sequence>
<protein>
    <submittedName>
        <fullName evidence="1">Uncharacterized protein</fullName>
    </submittedName>
</protein>
<gene>
    <name evidence="1" type="ORF">THF1D04_20310</name>
</gene>
<organism evidence="1 2">
    <name type="scientific">Vibrio owensii</name>
    <dbReference type="NCBI Taxonomy" id="696485"/>
    <lineage>
        <taxon>Bacteria</taxon>
        <taxon>Pseudomonadati</taxon>
        <taxon>Pseudomonadota</taxon>
        <taxon>Gammaproteobacteria</taxon>
        <taxon>Vibrionales</taxon>
        <taxon>Vibrionaceae</taxon>
        <taxon>Vibrio</taxon>
    </lineage>
</organism>
<evidence type="ECO:0000313" key="1">
    <source>
        <dbReference type="EMBL" id="CAH1526363.1"/>
    </source>
</evidence>